<reference evidence="4 5" key="1">
    <citation type="submission" date="2010-08" db="EMBL/GenBank/DDBJ databases">
        <authorList>
            <consortium name="US DOE Joint Genome Institute (JGI-PGF)"/>
            <person name="Lucas S."/>
            <person name="Copeland A."/>
            <person name="Lapidus A."/>
            <person name="Cheng J.-F."/>
            <person name="Bruce D."/>
            <person name="Goodwin L."/>
            <person name="Pitluck S."/>
            <person name="Land M.L."/>
            <person name="Hauser L."/>
            <person name="Chang Y.-J."/>
            <person name="Anderson I.J."/>
            <person name="Johnson E."/>
            <person name="Mulhopadhyay B."/>
            <person name="Kyrpides N."/>
            <person name="Woyke T.J."/>
        </authorList>
    </citation>
    <scope>NUCLEOTIDE SEQUENCE [LARGE SCALE GENOMIC DNA]</scope>
    <source>
        <strain evidence="4 5">6</strain>
    </source>
</reference>
<evidence type="ECO:0000256" key="2">
    <source>
        <dbReference type="PIRSR" id="PIRSR640198-2"/>
    </source>
</evidence>
<dbReference type="PANTHER" id="PTHR13504">
    <property type="entry name" value="FIDO DOMAIN-CONTAINING PROTEIN DDB_G0283145"/>
    <property type="match status" value="1"/>
</dbReference>
<keyword evidence="2" id="KW-0067">ATP-binding</keyword>
<feature type="binding site" evidence="2">
    <location>
        <begin position="246"/>
        <end position="247"/>
    </location>
    <ligand>
        <name>ATP</name>
        <dbReference type="ChEBI" id="CHEBI:30616"/>
    </ligand>
</feature>
<gene>
    <name evidence="4" type="ORF">EubceDRAFT1_2830</name>
</gene>
<feature type="binding site" evidence="2">
    <location>
        <begin position="208"/>
        <end position="215"/>
    </location>
    <ligand>
        <name>ATP</name>
        <dbReference type="ChEBI" id="CHEBI:30616"/>
    </ligand>
</feature>
<dbReference type="PROSITE" id="PS51459">
    <property type="entry name" value="FIDO"/>
    <property type="match status" value="1"/>
</dbReference>
<dbReference type="SUPFAM" id="SSF140931">
    <property type="entry name" value="Fic-like"/>
    <property type="match status" value="1"/>
</dbReference>
<dbReference type="InterPro" id="IPR003812">
    <property type="entry name" value="Fido"/>
</dbReference>
<dbReference type="AlphaFoldDB" id="I5AXK6"/>
<dbReference type="InterPro" id="IPR036388">
    <property type="entry name" value="WH-like_DNA-bd_sf"/>
</dbReference>
<evidence type="ECO:0000259" key="3">
    <source>
        <dbReference type="PROSITE" id="PS51459"/>
    </source>
</evidence>
<dbReference type="Proteomes" id="UP000005753">
    <property type="component" value="Chromosome"/>
</dbReference>
<dbReference type="Pfam" id="PF02661">
    <property type="entry name" value="Fic"/>
    <property type="match status" value="1"/>
</dbReference>
<dbReference type="STRING" id="633697.EubceDRAFT1_2830"/>
<reference evidence="4 5" key="2">
    <citation type="submission" date="2012-02" db="EMBL/GenBank/DDBJ databases">
        <title>Improved High-Quality Draft sequence of Eubacterium cellulosolvens 6.</title>
        <authorList>
            <consortium name="US DOE Joint Genome Institute"/>
            <person name="Lucas S."/>
            <person name="Han J."/>
            <person name="Lapidus A."/>
            <person name="Cheng J.-F."/>
            <person name="Goodwin L."/>
            <person name="Pitluck S."/>
            <person name="Peters L."/>
            <person name="Mikhailova N."/>
            <person name="Gu W."/>
            <person name="Detter J.C."/>
            <person name="Han C."/>
            <person name="Tapia R."/>
            <person name="Land M."/>
            <person name="Hauser L."/>
            <person name="Kyrpides N."/>
            <person name="Ivanova N."/>
            <person name="Pagani I."/>
            <person name="Johnson E."/>
            <person name="Mukhopadhyay B."/>
            <person name="Anderson I."/>
            <person name="Woyke T."/>
        </authorList>
    </citation>
    <scope>NUCLEOTIDE SEQUENCE [LARGE SCALE GENOMIC DNA]</scope>
    <source>
        <strain evidence="4 5">6</strain>
    </source>
</reference>
<keyword evidence="2" id="KW-0547">Nucleotide-binding</keyword>
<dbReference type="GO" id="GO:0005524">
    <property type="term" value="F:ATP binding"/>
    <property type="evidence" value="ECO:0007669"/>
    <property type="project" value="UniProtKB-KW"/>
</dbReference>
<dbReference type="InterPro" id="IPR040198">
    <property type="entry name" value="Fido_containing"/>
</dbReference>
<dbReference type="HOGENOM" id="CLU_046381_0_0_9"/>
<sequence>MQKGDWVMHIFDYSFLQNGLLPAGLLNITTDIYTLRVSAMNRKEQFVDVFTELEAIAKIQSVKSSNEIEGIVTTDERIHEIVNGNSAPLNHSEQEIAGYRDALAEVHTSYRDMDFRQSDILRLHAILMNIAGYSYAGKYKEYDNDIIEEDKSGRRRVRFHPTSAADTPDEMEQLELAYLEARDNPNINQLLLIPCVILDFLCIHPFRDGNGRISRLLSLLLLYKNGFDAGKYISFEEQINDRKGNYYEALQKSSDGWHENSQDYSAFIMEFITTVYACYKELDKRFAVIGSRKVTKQARVEATVLNSLTPISKADIGKILPDVSATTIEAVLGQMVKTGAIRKVGAGRGTKYVKN</sequence>
<evidence type="ECO:0000313" key="5">
    <source>
        <dbReference type="Proteomes" id="UP000005753"/>
    </source>
</evidence>
<evidence type="ECO:0000313" key="4">
    <source>
        <dbReference type="EMBL" id="EIM58529.1"/>
    </source>
</evidence>
<proteinExistence type="predicted"/>
<evidence type="ECO:0000256" key="1">
    <source>
        <dbReference type="PIRSR" id="PIRSR640198-1"/>
    </source>
</evidence>
<protein>
    <recommendedName>
        <fullName evidence="3">Fido domain-containing protein</fullName>
    </recommendedName>
</protein>
<dbReference type="InterPro" id="IPR036597">
    <property type="entry name" value="Fido-like_dom_sf"/>
</dbReference>
<dbReference type="eggNOG" id="COG3177">
    <property type="taxonomic scope" value="Bacteria"/>
</dbReference>
<keyword evidence="5" id="KW-1185">Reference proteome</keyword>
<dbReference type="EMBL" id="CM001487">
    <property type="protein sequence ID" value="EIM58529.1"/>
    <property type="molecule type" value="Genomic_DNA"/>
</dbReference>
<name>I5AXK6_EUBC6</name>
<dbReference type="Gene3D" id="1.10.3290.10">
    <property type="entry name" value="Fido-like domain"/>
    <property type="match status" value="1"/>
</dbReference>
<organism evidence="4 5">
    <name type="scientific">Eubacterium cellulosolvens (strain ATCC 43171 / JCM 9499 / 6)</name>
    <name type="common">Cillobacterium cellulosolvens</name>
    <dbReference type="NCBI Taxonomy" id="633697"/>
    <lineage>
        <taxon>Bacteria</taxon>
        <taxon>Bacillati</taxon>
        <taxon>Bacillota</taxon>
        <taxon>Clostridia</taxon>
        <taxon>Eubacteriales</taxon>
        <taxon>Eubacteriaceae</taxon>
        <taxon>Eubacterium</taxon>
    </lineage>
</organism>
<dbReference type="PANTHER" id="PTHR13504:SF38">
    <property type="entry name" value="FIDO DOMAIN-CONTAINING PROTEIN"/>
    <property type="match status" value="1"/>
</dbReference>
<accession>I5AXK6</accession>
<feature type="active site" evidence="1">
    <location>
        <position position="204"/>
    </location>
</feature>
<dbReference type="Gene3D" id="1.10.10.10">
    <property type="entry name" value="Winged helix-like DNA-binding domain superfamily/Winged helix DNA-binding domain"/>
    <property type="match status" value="1"/>
</dbReference>
<feature type="domain" description="Fido" evidence="3">
    <location>
        <begin position="115"/>
        <end position="270"/>
    </location>
</feature>